<dbReference type="Proteomes" id="UP000799302">
    <property type="component" value="Unassembled WGS sequence"/>
</dbReference>
<gene>
    <name evidence="5" type="primary">HCR1</name>
    <name evidence="7" type="ORF">BT63DRAFT_427782</name>
</gene>
<feature type="compositionally biased region" description="Acidic residues" evidence="6">
    <location>
        <begin position="93"/>
        <end position="104"/>
    </location>
</feature>
<organism evidence="7 8">
    <name type="scientific">Microthyrium microscopicum</name>
    <dbReference type="NCBI Taxonomy" id="703497"/>
    <lineage>
        <taxon>Eukaryota</taxon>
        <taxon>Fungi</taxon>
        <taxon>Dikarya</taxon>
        <taxon>Ascomycota</taxon>
        <taxon>Pezizomycotina</taxon>
        <taxon>Dothideomycetes</taxon>
        <taxon>Dothideomycetes incertae sedis</taxon>
        <taxon>Microthyriales</taxon>
        <taxon>Microthyriaceae</taxon>
        <taxon>Microthyrium</taxon>
    </lineage>
</organism>
<dbReference type="GO" id="GO:0001732">
    <property type="term" value="P:formation of cytoplasmic translation initiation complex"/>
    <property type="evidence" value="ECO:0007669"/>
    <property type="project" value="UniProtKB-UniRule"/>
</dbReference>
<dbReference type="PANTHER" id="PTHR21681:SF0">
    <property type="entry name" value="EUKARYOTIC TRANSLATION INITIATION FACTOR 3 SUBUNIT J"/>
    <property type="match status" value="1"/>
</dbReference>
<dbReference type="EMBL" id="MU004239">
    <property type="protein sequence ID" value="KAF2665996.1"/>
    <property type="molecule type" value="Genomic_DNA"/>
</dbReference>
<dbReference type="AlphaFoldDB" id="A0A6A6U2V9"/>
<dbReference type="PANTHER" id="PTHR21681">
    <property type="entry name" value="EUKARYOTIC TRANSLATION INITIATION FACTOR 3 SUBUNIT J"/>
    <property type="match status" value="1"/>
</dbReference>
<dbReference type="Gene3D" id="1.10.246.60">
    <property type="entry name" value="Eukaryotic translation initiation factor 3 like domains"/>
    <property type="match status" value="1"/>
</dbReference>
<feature type="compositionally biased region" description="Acidic residues" evidence="6">
    <location>
        <begin position="29"/>
        <end position="49"/>
    </location>
</feature>
<evidence type="ECO:0000313" key="8">
    <source>
        <dbReference type="Proteomes" id="UP000799302"/>
    </source>
</evidence>
<evidence type="ECO:0000256" key="5">
    <source>
        <dbReference type="HAMAP-Rule" id="MF_03009"/>
    </source>
</evidence>
<feature type="region of interest" description="Disordered" evidence="6">
    <location>
        <begin position="1"/>
        <end position="116"/>
    </location>
</feature>
<feature type="compositionally biased region" description="Basic and acidic residues" evidence="6">
    <location>
        <begin position="225"/>
        <end position="235"/>
    </location>
</feature>
<comment type="similarity">
    <text evidence="5">Belongs to the eIF-3 subunit J family.</text>
</comment>
<comment type="function">
    <text evidence="5">Component of the eukaryotic translation initiation factor 3 (eIF-3) complex, which is involved in protein synthesis of a specialized repertoire of mRNAs and, together with other initiation factors, stimulates binding of mRNA and methionyl-tRNAi to the 40S ribosome. The eIF-3 complex specifically targets and initiates translation of a subset of mRNAs involved in cell proliferation.</text>
</comment>
<dbReference type="Pfam" id="PF08597">
    <property type="entry name" value="eIF3_subunit"/>
    <property type="match status" value="1"/>
</dbReference>
<proteinExistence type="inferred from homology"/>
<evidence type="ECO:0000256" key="3">
    <source>
        <dbReference type="ARBA" id="ARBA00022917"/>
    </source>
</evidence>
<keyword evidence="8" id="KW-1185">Reference proteome</keyword>
<keyword evidence="3 5" id="KW-0648">Protein biosynthesis</keyword>
<dbReference type="FunFam" id="1.10.246.60:FF:000003">
    <property type="entry name" value="Eukaryotic translation initiation factor 3 subunit J"/>
    <property type="match status" value="1"/>
</dbReference>
<dbReference type="GO" id="GO:0016282">
    <property type="term" value="C:eukaryotic 43S preinitiation complex"/>
    <property type="evidence" value="ECO:0007669"/>
    <property type="project" value="UniProtKB-UniRule"/>
</dbReference>
<dbReference type="HAMAP" id="MF_03009">
    <property type="entry name" value="eIF3j"/>
    <property type="match status" value="1"/>
</dbReference>
<keyword evidence="4" id="KW-0175">Coiled coil</keyword>
<dbReference type="InterPro" id="IPR013906">
    <property type="entry name" value="eIF3j"/>
</dbReference>
<evidence type="ECO:0000256" key="4">
    <source>
        <dbReference type="ARBA" id="ARBA00023054"/>
    </source>
</evidence>
<protein>
    <recommendedName>
        <fullName evidence="5">Eukaryotic translation initiation factor 3 subunit J</fullName>
        <shortName evidence="5">eIF3j</shortName>
    </recommendedName>
    <alternativeName>
        <fullName evidence="5">Eukaryotic translation initiation factor 3 30 kDa subunit homolog</fullName>
        <shortName evidence="5">eIF-3 30 kDa subunit homolog</shortName>
    </alternativeName>
</protein>
<evidence type="ECO:0000313" key="7">
    <source>
        <dbReference type="EMBL" id="KAF2665996.1"/>
    </source>
</evidence>
<feature type="region of interest" description="Disordered" evidence="6">
    <location>
        <begin position="225"/>
        <end position="251"/>
    </location>
</feature>
<comment type="subunit">
    <text evidence="5">Component of the eukaryotic translation initiation factor 3 (eIF-3) complex.</text>
</comment>
<keyword evidence="2 5" id="KW-0396">Initiation factor</keyword>
<feature type="compositionally biased region" description="Basic and acidic residues" evidence="6">
    <location>
        <begin position="50"/>
        <end position="70"/>
    </location>
</feature>
<sequence length="272" mass="30045">MPPNQWDAEDSDSSSPSSPPPVVRRGKFDDEEEDDDVLESWDAADDSETEREKVKKAEEAKAKADAEAKANHKSKAQRVAEHREANMRRRMQDDDEDSSEDEDDSARRARLRAEQKAADLKHAEDLFGDLPVASNRSGSKHITVQGSADPTSAVDLSTLPLFNPQTKNQFTALREALSPLLAANAKKAHYVLFMQEFVKEITKDLPSDQIKKCASALTTLTNEKMKEEKAAEKGGKKSKAKSKPALSANRAISHKADVSTYDEDGLDDGDFM</sequence>
<feature type="compositionally biased region" description="Basic and acidic residues" evidence="6">
    <location>
        <begin position="105"/>
        <end position="116"/>
    </location>
</feature>
<accession>A0A6A6U2V9</accession>
<dbReference type="GO" id="GO:0033290">
    <property type="term" value="C:eukaryotic 48S preinitiation complex"/>
    <property type="evidence" value="ECO:0007669"/>
    <property type="project" value="UniProtKB-UniRule"/>
</dbReference>
<reference evidence="7" key="1">
    <citation type="journal article" date="2020" name="Stud. Mycol.">
        <title>101 Dothideomycetes genomes: a test case for predicting lifestyles and emergence of pathogens.</title>
        <authorList>
            <person name="Haridas S."/>
            <person name="Albert R."/>
            <person name="Binder M."/>
            <person name="Bloem J."/>
            <person name="Labutti K."/>
            <person name="Salamov A."/>
            <person name="Andreopoulos B."/>
            <person name="Baker S."/>
            <person name="Barry K."/>
            <person name="Bills G."/>
            <person name="Bluhm B."/>
            <person name="Cannon C."/>
            <person name="Castanera R."/>
            <person name="Culley D."/>
            <person name="Daum C."/>
            <person name="Ezra D."/>
            <person name="Gonzalez J."/>
            <person name="Henrissat B."/>
            <person name="Kuo A."/>
            <person name="Liang C."/>
            <person name="Lipzen A."/>
            <person name="Lutzoni F."/>
            <person name="Magnuson J."/>
            <person name="Mondo S."/>
            <person name="Nolan M."/>
            <person name="Ohm R."/>
            <person name="Pangilinan J."/>
            <person name="Park H.-J."/>
            <person name="Ramirez L."/>
            <person name="Alfaro M."/>
            <person name="Sun H."/>
            <person name="Tritt A."/>
            <person name="Yoshinaga Y."/>
            <person name="Zwiers L.-H."/>
            <person name="Turgeon B."/>
            <person name="Goodwin S."/>
            <person name="Spatafora J."/>
            <person name="Crous P."/>
            <person name="Grigoriev I."/>
        </authorList>
    </citation>
    <scope>NUCLEOTIDE SEQUENCE</scope>
    <source>
        <strain evidence="7">CBS 115976</strain>
    </source>
</reference>
<dbReference type="OrthoDB" id="20381at2759"/>
<keyword evidence="1 5" id="KW-0963">Cytoplasm</keyword>
<evidence type="ECO:0000256" key="2">
    <source>
        <dbReference type="ARBA" id="ARBA00022540"/>
    </source>
</evidence>
<evidence type="ECO:0000256" key="6">
    <source>
        <dbReference type="SAM" id="MobiDB-lite"/>
    </source>
</evidence>
<comment type="subcellular location">
    <subcellularLocation>
        <location evidence="5">Cytoplasm</location>
    </subcellularLocation>
</comment>
<feature type="compositionally biased region" description="Basic and acidic residues" evidence="6">
    <location>
        <begin position="78"/>
        <end position="92"/>
    </location>
</feature>
<name>A0A6A6U2V9_9PEZI</name>
<evidence type="ECO:0000256" key="1">
    <source>
        <dbReference type="ARBA" id="ARBA00022490"/>
    </source>
</evidence>
<dbReference type="GO" id="GO:0003743">
    <property type="term" value="F:translation initiation factor activity"/>
    <property type="evidence" value="ECO:0007669"/>
    <property type="project" value="UniProtKB-UniRule"/>
</dbReference>
<dbReference type="GO" id="GO:0005852">
    <property type="term" value="C:eukaryotic translation initiation factor 3 complex"/>
    <property type="evidence" value="ECO:0007669"/>
    <property type="project" value="UniProtKB-UniRule"/>
</dbReference>
<dbReference type="InterPro" id="IPR023194">
    <property type="entry name" value="eIF3-like_dom_sf"/>
</dbReference>